<protein>
    <submittedName>
        <fullName evidence="5">Saposin B-type domain-containing protein</fullName>
    </submittedName>
</protein>
<organism evidence="4 5">
    <name type="scientific">Strongyloides papillosus</name>
    <name type="common">Intestinal threadworm</name>
    <dbReference type="NCBI Taxonomy" id="174720"/>
    <lineage>
        <taxon>Eukaryota</taxon>
        <taxon>Metazoa</taxon>
        <taxon>Ecdysozoa</taxon>
        <taxon>Nematoda</taxon>
        <taxon>Chromadorea</taxon>
        <taxon>Rhabditida</taxon>
        <taxon>Tylenchina</taxon>
        <taxon>Panagrolaimomorpha</taxon>
        <taxon>Strongyloidoidea</taxon>
        <taxon>Strongyloididae</taxon>
        <taxon>Strongyloides</taxon>
    </lineage>
</organism>
<feature type="domain" description="Saposin B-type" evidence="3">
    <location>
        <begin position="19"/>
        <end position="96"/>
    </location>
</feature>
<proteinExistence type="predicted"/>
<dbReference type="Proteomes" id="UP000046392">
    <property type="component" value="Unplaced"/>
</dbReference>
<dbReference type="AlphaFoldDB" id="A0A0N5CA95"/>
<evidence type="ECO:0000259" key="3">
    <source>
        <dbReference type="PROSITE" id="PS50015"/>
    </source>
</evidence>
<accession>A0A0N5CA95</accession>
<dbReference type="WBParaSite" id="SPAL_0001481800.1">
    <property type="protein sequence ID" value="SPAL_0001481800.1"/>
    <property type="gene ID" value="SPAL_0001481800"/>
</dbReference>
<keyword evidence="2" id="KW-0732">Signal</keyword>
<evidence type="ECO:0000256" key="1">
    <source>
        <dbReference type="ARBA" id="ARBA00023157"/>
    </source>
</evidence>
<evidence type="ECO:0000256" key="2">
    <source>
        <dbReference type="SAM" id="SignalP"/>
    </source>
</evidence>
<feature type="signal peptide" evidence="2">
    <location>
        <begin position="1"/>
        <end position="16"/>
    </location>
</feature>
<reference evidence="5" key="1">
    <citation type="submission" date="2017-02" db="UniProtKB">
        <authorList>
            <consortium name="WormBaseParasite"/>
        </authorList>
    </citation>
    <scope>IDENTIFICATION</scope>
</reference>
<name>A0A0N5CA95_STREA</name>
<dbReference type="Gene3D" id="1.10.225.10">
    <property type="entry name" value="Saposin-like"/>
    <property type="match status" value="1"/>
</dbReference>
<dbReference type="PROSITE" id="PS50015">
    <property type="entry name" value="SAP_B"/>
    <property type="match status" value="1"/>
</dbReference>
<sequence>MKFLIFFFFTFKFLLAFEEPTTCSPCIAFFDDVKKLNEEGVDTADKIRNICYDITLGSQFFNVICKRYMVRNFYSRRREIEALKDSKEICREIYFC</sequence>
<evidence type="ECO:0000313" key="5">
    <source>
        <dbReference type="WBParaSite" id="SPAL_0001481800.1"/>
    </source>
</evidence>
<dbReference type="InterPro" id="IPR008139">
    <property type="entry name" value="SaposinB_dom"/>
</dbReference>
<keyword evidence="1" id="KW-1015">Disulfide bond</keyword>
<keyword evidence="4" id="KW-1185">Reference proteome</keyword>
<feature type="chain" id="PRO_5005895611" evidence="2">
    <location>
        <begin position="17"/>
        <end position="96"/>
    </location>
</feature>
<evidence type="ECO:0000313" key="4">
    <source>
        <dbReference type="Proteomes" id="UP000046392"/>
    </source>
</evidence>